<dbReference type="Pfam" id="PF25888">
    <property type="entry name" value="WHD_DnaB"/>
    <property type="match status" value="1"/>
</dbReference>
<evidence type="ECO:0000256" key="2">
    <source>
        <dbReference type="SAM" id="MobiDB-lite"/>
    </source>
</evidence>
<evidence type="ECO:0000259" key="4">
    <source>
        <dbReference type="Pfam" id="PF25888"/>
    </source>
</evidence>
<dbReference type="EMBL" id="QWEI01000010">
    <property type="protein sequence ID" value="RHW33461.1"/>
    <property type="molecule type" value="Genomic_DNA"/>
</dbReference>
<keyword evidence="5" id="KW-0547">Nucleotide-binding</keyword>
<dbReference type="InterPro" id="IPR006343">
    <property type="entry name" value="DnaB/C_C"/>
</dbReference>
<keyword evidence="6" id="KW-1185">Reference proteome</keyword>
<comment type="similarity">
    <text evidence="1">Belongs to the DnaB/DnaD family.</text>
</comment>
<feature type="compositionally biased region" description="Basic and acidic residues" evidence="2">
    <location>
        <begin position="409"/>
        <end position="446"/>
    </location>
</feature>
<name>A0A396S437_9BACL</name>
<evidence type="ECO:0000256" key="1">
    <source>
        <dbReference type="ARBA" id="ARBA00093462"/>
    </source>
</evidence>
<gene>
    <name evidence="5" type="ORF">D1B33_15565</name>
</gene>
<keyword evidence="5" id="KW-0347">Helicase</keyword>
<feature type="domain" description="Replicative helicase loading/DNA remodeling protein DnaB N-terminal winged helix" evidence="4">
    <location>
        <begin position="9"/>
        <end position="255"/>
    </location>
</feature>
<dbReference type="AlphaFoldDB" id="A0A396S437"/>
<organism evidence="5 6">
    <name type="scientific">Ureibacillus yapensis</name>
    <dbReference type="NCBI Taxonomy" id="2304605"/>
    <lineage>
        <taxon>Bacteria</taxon>
        <taxon>Bacillati</taxon>
        <taxon>Bacillota</taxon>
        <taxon>Bacilli</taxon>
        <taxon>Bacillales</taxon>
        <taxon>Caryophanaceae</taxon>
        <taxon>Ureibacillus</taxon>
    </lineage>
</organism>
<feature type="region of interest" description="Disordered" evidence="2">
    <location>
        <begin position="387"/>
        <end position="457"/>
    </location>
</feature>
<dbReference type="Pfam" id="PF07261">
    <property type="entry name" value="DnaB_2"/>
    <property type="match status" value="1"/>
</dbReference>
<feature type="domain" description="DnaB/C C-terminal" evidence="3">
    <location>
        <begin position="310"/>
        <end position="376"/>
    </location>
</feature>
<sequence length="457" mass="53590">MVHLYKEVQPADHFEISLPHFLSTNERQLLTLFYQPLTGPEPISLYLTLWAEGEDLHTQPMTHYYLMNVLNMPIGKIFEARIALEAIGLLRTWRKDDEDSRRFIYELTRPLDAHSFFQDPLLSMFLFSKIGEQAYRKLRRRFTRAINKESFKEVSRSFMDVYKPVHTNVPQDFGAIDKHQSIQNYPFYYEQFNFNLFMSGLSENLIPASSITTEVKEVIAKLAFLYNLTPIDMQKVVILALDDNMQISTDRLKKACADYYKLTVSKDAPKLEKTFVPENAQIPQKASKEQELQNYLETTPPLQVLRDINNGKEPLPSSVELAEDLIMKHGMPVGVVNVLLEYVMLTTDMKLPRKYVERIADHWMRKNLKSAKEAMELARTERDQYTKWKQENDSKQQPAKSNNYKQPRGSKEIIPEWFYKRNEKEETEKPDANKQKEFEERRKKILEALGQTEGEVK</sequence>
<dbReference type="GO" id="GO:0004386">
    <property type="term" value="F:helicase activity"/>
    <property type="evidence" value="ECO:0007669"/>
    <property type="project" value="UniProtKB-KW"/>
</dbReference>
<reference evidence="5 6" key="1">
    <citation type="submission" date="2018-08" db="EMBL/GenBank/DDBJ databases">
        <title>Lysinibacillus sp. YLB-03 draft genome sequence.</title>
        <authorList>
            <person name="Yu L."/>
        </authorList>
    </citation>
    <scope>NUCLEOTIDE SEQUENCE [LARGE SCALE GENOMIC DNA]</scope>
    <source>
        <strain evidence="5 6">YLB-03</strain>
    </source>
</reference>
<dbReference type="RefSeq" id="WP_118877324.1">
    <property type="nucleotide sequence ID" value="NZ_QWEI01000010.1"/>
</dbReference>
<feature type="compositionally biased region" description="Polar residues" evidence="2">
    <location>
        <begin position="395"/>
        <end position="405"/>
    </location>
</feature>
<comment type="caution">
    <text evidence="5">The sequence shown here is derived from an EMBL/GenBank/DDBJ whole genome shotgun (WGS) entry which is preliminary data.</text>
</comment>
<evidence type="ECO:0000313" key="5">
    <source>
        <dbReference type="EMBL" id="RHW33461.1"/>
    </source>
</evidence>
<dbReference type="InterPro" id="IPR058660">
    <property type="entry name" value="WHD_DnaB"/>
</dbReference>
<evidence type="ECO:0000259" key="3">
    <source>
        <dbReference type="Pfam" id="PF07261"/>
    </source>
</evidence>
<keyword evidence="5" id="KW-0378">Hydrolase</keyword>
<keyword evidence="5" id="KW-0067">ATP-binding</keyword>
<evidence type="ECO:0000313" key="6">
    <source>
        <dbReference type="Proteomes" id="UP000265692"/>
    </source>
</evidence>
<dbReference type="Proteomes" id="UP000265692">
    <property type="component" value="Unassembled WGS sequence"/>
</dbReference>
<protein>
    <submittedName>
        <fullName evidence="5">Helicase DnaB</fullName>
    </submittedName>
</protein>
<proteinExistence type="inferred from homology"/>
<dbReference type="OrthoDB" id="2082007at2"/>
<accession>A0A396S437</accession>